<organism evidence="2 3">
    <name type="scientific">Acinetobacter johnsonii SH046</name>
    <dbReference type="NCBI Taxonomy" id="575586"/>
    <lineage>
        <taxon>Bacteria</taxon>
        <taxon>Pseudomonadati</taxon>
        <taxon>Pseudomonadota</taxon>
        <taxon>Gammaproteobacteria</taxon>
        <taxon>Moraxellales</taxon>
        <taxon>Moraxellaceae</taxon>
        <taxon>Acinetobacter</taxon>
    </lineage>
</organism>
<evidence type="ECO:0000259" key="1">
    <source>
        <dbReference type="Pfam" id="PF08937"/>
    </source>
</evidence>
<dbReference type="HOGENOM" id="CLU_1944049_0_0_6"/>
<evidence type="ECO:0000313" key="3">
    <source>
        <dbReference type="Proteomes" id="UP000012047"/>
    </source>
</evidence>
<proteinExistence type="predicted"/>
<dbReference type="eggNOG" id="ENOG5030DRP">
    <property type="taxonomic scope" value="Bacteria"/>
</dbReference>
<dbReference type="EMBL" id="GG704965">
    <property type="protein sequence ID" value="EEY96431.1"/>
    <property type="molecule type" value="Genomic_DNA"/>
</dbReference>
<sequence length="129" mass="15316">MRRIRQKYLDDSTVTIVLLGSCTHSRRYVDWEIKSSLRYDAYTLPNGLIGIVLPSQNNRCYLPARFENNWDQQHYNCYARFYPYPSLDQQLVEWIEDAYIARTQRKHLINNSRVMLGYNAKCNIHGATH</sequence>
<accession>D0SB99</accession>
<evidence type="ECO:0000313" key="2">
    <source>
        <dbReference type="EMBL" id="EEY96431.1"/>
    </source>
</evidence>
<dbReference type="PROSITE" id="PS51257">
    <property type="entry name" value="PROKAR_LIPOPROTEIN"/>
    <property type="match status" value="1"/>
</dbReference>
<dbReference type="InterPro" id="IPR015032">
    <property type="entry name" value="ThsB__TIR-like_domain"/>
</dbReference>
<reference evidence="3" key="1">
    <citation type="journal article" date="2012" name="PLoS ONE">
        <title>The success of Acinetobacter species; genetic, metabolic and virulence attributes.</title>
        <authorList>
            <person name="Peleg A.Y."/>
            <person name="de Breij A."/>
            <person name="Adams M.D."/>
            <person name="Cerqueira G.M."/>
            <person name="Mocali S."/>
            <person name="Galardini M."/>
            <person name="Nibbering P.H."/>
            <person name="Earl A.M."/>
            <person name="Ward D.V."/>
            <person name="Paterson D.L."/>
            <person name="Seifert H."/>
            <person name="Dijkshoorn L."/>
        </authorList>
    </citation>
    <scope>NUCLEOTIDE SEQUENCE [LARGE SCALE GENOMIC DNA]</scope>
    <source>
        <strain evidence="3">SH046</strain>
    </source>
</reference>
<dbReference type="AlphaFoldDB" id="D0SB99"/>
<dbReference type="Proteomes" id="UP000012047">
    <property type="component" value="Unassembled WGS sequence"/>
</dbReference>
<gene>
    <name evidence="2" type="ORF">HMPREF0016_01122</name>
</gene>
<dbReference type="Pfam" id="PF08937">
    <property type="entry name" value="ThsB_TIR"/>
    <property type="match status" value="1"/>
</dbReference>
<name>D0SB99_ACIJO</name>
<feature type="domain" description="Thoeris protein ThsB TIR-like" evidence="1">
    <location>
        <begin position="2"/>
        <end position="57"/>
    </location>
</feature>
<protein>
    <recommendedName>
        <fullName evidence="1">Thoeris protein ThsB TIR-like domain-containing protein</fullName>
    </recommendedName>
</protein>